<sequence length="133" mass="14449">MLASAILKAIPVWCCILVFAVANGGFREAVLLPKLGSPTALIVSGLLLSFVIVGVAYLALPWLGVRRPLHLLTVGLLWLALTLVFEFSFGLWQGKSWETLLEAYTFRDGNIWSLVLAVVAFAPLIAAKLRGWG</sequence>
<keyword evidence="3" id="KW-1185">Reference proteome</keyword>
<evidence type="ECO:0000313" key="2">
    <source>
        <dbReference type="EMBL" id="SDB61458.1"/>
    </source>
</evidence>
<gene>
    <name evidence="2" type="ORF">SAMN05660653_03198</name>
</gene>
<dbReference type="OrthoDB" id="5194395at2"/>
<protein>
    <submittedName>
        <fullName evidence="2">Uncharacterized protein</fullName>
    </submittedName>
</protein>
<keyword evidence="1" id="KW-1133">Transmembrane helix</keyword>
<dbReference type="EMBL" id="FMXO01000025">
    <property type="protein sequence ID" value="SDB61458.1"/>
    <property type="molecule type" value="Genomic_DNA"/>
</dbReference>
<dbReference type="RefSeq" id="WP_092123905.1">
    <property type="nucleotide sequence ID" value="NZ_FMXO01000025.1"/>
</dbReference>
<evidence type="ECO:0000313" key="3">
    <source>
        <dbReference type="Proteomes" id="UP000198771"/>
    </source>
</evidence>
<dbReference type="Proteomes" id="UP000198771">
    <property type="component" value="Unassembled WGS sequence"/>
</dbReference>
<feature type="transmembrane region" description="Helical" evidence="1">
    <location>
        <begin position="71"/>
        <end position="91"/>
    </location>
</feature>
<keyword evidence="1" id="KW-0812">Transmembrane</keyword>
<accession>A0A1G6EVM7</accession>
<keyword evidence="1" id="KW-0472">Membrane</keyword>
<feature type="transmembrane region" description="Helical" evidence="1">
    <location>
        <begin position="111"/>
        <end position="129"/>
    </location>
</feature>
<organism evidence="2 3">
    <name type="scientific">Desulfonatronum thiosulfatophilum</name>
    <dbReference type="NCBI Taxonomy" id="617002"/>
    <lineage>
        <taxon>Bacteria</taxon>
        <taxon>Pseudomonadati</taxon>
        <taxon>Thermodesulfobacteriota</taxon>
        <taxon>Desulfovibrionia</taxon>
        <taxon>Desulfovibrionales</taxon>
        <taxon>Desulfonatronaceae</taxon>
        <taxon>Desulfonatronum</taxon>
    </lineage>
</organism>
<evidence type="ECO:0000256" key="1">
    <source>
        <dbReference type="SAM" id="Phobius"/>
    </source>
</evidence>
<reference evidence="2 3" key="1">
    <citation type="submission" date="2016-10" db="EMBL/GenBank/DDBJ databases">
        <authorList>
            <person name="de Groot N.N."/>
        </authorList>
    </citation>
    <scope>NUCLEOTIDE SEQUENCE [LARGE SCALE GENOMIC DNA]</scope>
    <source>
        <strain evidence="2 3">ASO4-2</strain>
    </source>
</reference>
<dbReference type="AlphaFoldDB" id="A0A1G6EVM7"/>
<name>A0A1G6EVM7_9BACT</name>
<proteinExistence type="predicted"/>
<feature type="transmembrane region" description="Helical" evidence="1">
    <location>
        <begin position="40"/>
        <end position="59"/>
    </location>
</feature>